<dbReference type="EMBL" id="JAPNOA010000039">
    <property type="protein sequence ID" value="MCY0966128.1"/>
    <property type="molecule type" value="Genomic_DNA"/>
</dbReference>
<comment type="caution">
    <text evidence="4">The sequence shown here is derived from an EMBL/GenBank/DDBJ whole genome shotgun (WGS) entry which is preliminary data.</text>
</comment>
<gene>
    <name evidence="4" type="ORF">OUO13_13120</name>
</gene>
<organism evidence="4 5">
    <name type="scientific">Parathalassolituus penaei</name>
    <dbReference type="NCBI Taxonomy" id="2997323"/>
    <lineage>
        <taxon>Bacteria</taxon>
        <taxon>Pseudomonadati</taxon>
        <taxon>Pseudomonadota</taxon>
        <taxon>Gammaproteobacteria</taxon>
        <taxon>Oceanospirillales</taxon>
        <taxon>Oceanospirillaceae</taxon>
        <taxon>Parathalassolituus</taxon>
    </lineage>
</organism>
<dbReference type="RefSeq" id="WP_283174339.1">
    <property type="nucleotide sequence ID" value="NZ_JAPNOA010000039.1"/>
</dbReference>
<sequence>MANNLEVALALKIAQTGLENIAAVTRALAAAGVETAAFEDEAKQLAEAMNEVSQQQKLVDQFVDLKTKTNDAKNALEQAQQKTRELALALKDTESPTKKQTAEFERARQATRDAADAYQASRLKLQDLRGTMTDAGLSSSNLAQHQVDLKRTSTELGVAADTLKQKVAATAEQVGASAPEYDRANERQQQLAKAAENTAERLLAAGKNLQAGTQKTISDLAAAGIKTSQLQSEIDQLAAAFDSAGRQQALIAALLKLEQTTEQSRVAMDRAQQQAKELAQTFDLAEAPTQQQARALQQAEQTAIQAASAFERNQDAVSKLKSRLSAAGVDTNNLADRQLELASASRDLDNQQQSLIQRLKAESLALDNSAQSAEQAERSHKKISEGVESISTQLSRLQNLAGVAWATDLIGNNLQAITDLVDGYTNMTSRMKLAVGETGNFDAALASVRDTANNTGSSLESVGDLFSNLTRATKELSLSQSEVAELTDTISKSMIVSGASAQEADAAITQLGQALQSGVLRGDEFNSIMEQSPRLARAMAESLGVNTGELRNMAEEGKLTADVVVKALQQQSDAIRDEFEQMPTTIGQATQRLTNEWQTFLGELNNATGASELVVSALNGISGSLDDIAAKVATTGASIATVVGIKAVASMDLLALASKAAAASVGLIIKAFPFAAFAFAIDQVTTLVSTLKEHQQAAEALAAVNKKLDESQKALAARFAEISEKTGVTVTNMKELDAAITDGRIAIDEATGSYISAAQALELLAERTAQAKQEAVDAAKQMAYSQEQLSEAYQAVNQNLQTSIDDNSKLAGVLSGEVLTALKGGEKGVASLAIALRNAEQQGSLTADQINDGLGAALQNLSDEERTRFGELLKATMAKVAAGAEDASVTVGQLQKLLESLKASELDAALTRLGVSQAELNNQISKGTAQAINDLGLYQEQLKQSGADATTAGRLTETAFINAYQNAKSAADKAALDEVMARWEAQGLITADAVKKITAETSGLGAASDDLARRMKDAGIVTQASLDGIAESARKLYDDIVKAGLPIAEQQQAFMNYAEAAIAANSDISESELRLQAARLGMTEQLDELINKQKQAGDTGKEAGDKAADGARKAKDATQDLADSTEKTARDVQGLTDDLGAWFWGVRSEMQALSAEAGAMFDSKLGINSGPILTEVEAIEAGMQNAREQLAGIAKDNLQVFDVTGINRWKNSVLQAKGETILAYGQQKLKFEEYMTALQSGETVNQSLINSARNATANMNLLGSESLATLRNAISSATAQLQQMSSSATDTLTSLRQELYSLRGETEALQESQYKQRKAELEAALAEAQAAGNKEAIAAYKEALSTLAEIRKEQKAQAKADGNGNSSATAAAASSSSSDSSSSTASTTSKTTASSAATVSVVEVVRIEMGSLSANVIATDKSDILAIIEDAMRRSV</sequence>
<accession>A0A9X3IUG0</accession>
<name>A0A9X3IUG0_9GAMM</name>
<evidence type="ECO:0000313" key="5">
    <source>
        <dbReference type="Proteomes" id="UP001150830"/>
    </source>
</evidence>
<dbReference type="Pfam" id="PF20155">
    <property type="entry name" value="TMP_3"/>
    <property type="match status" value="1"/>
</dbReference>
<keyword evidence="5" id="KW-1185">Reference proteome</keyword>
<reference evidence="4" key="1">
    <citation type="submission" date="2022-11" db="EMBL/GenBank/DDBJ databases">
        <title>Parathalassolutuus dongxingensis gen. nov., sp. nov., a novel member of family Oceanospirillaceae isolated from a coastal shrimp pond in Guangxi, China.</title>
        <authorList>
            <person name="Chen H."/>
        </authorList>
    </citation>
    <scope>NUCLEOTIDE SEQUENCE</scope>
    <source>
        <strain evidence="4">G-43</strain>
    </source>
</reference>
<proteinExistence type="predicted"/>
<evidence type="ECO:0000256" key="1">
    <source>
        <dbReference type="SAM" id="Coils"/>
    </source>
</evidence>
<dbReference type="InterPro" id="IPR013491">
    <property type="entry name" value="Tape_meas_N"/>
</dbReference>
<feature type="region of interest" description="Disordered" evidence="2">
    <location>
        <begin position="1093"/>
        <end position="1129"/>
    </location>
</feature>
<evidence type="ECO:0000256" key="2">
    <source>
        <dbReference type="SAM" id="MobiDB-lite"/>
    </source>
</evidence>
<feature type="region of interest" description="Disordered" evidence="2">
    <location>
        <begin position="1355"/>
        <end position="1392"/>
    </location>
</feature>
<feature type="coiled-coil region" evidence="1">
    <location>
        <begin position="1311"/>
        <end position="1353"/>
    </location>
</feature>
<feature type="coiled-coil region" evidence="1">
    <location>
        <begin position="35"/>
        <end position="92"/>
    </location>
</feature>
<evidence type="ECO:0000313" key="4">
    <source>
        <dbReference type="EMBL" id="MCY0966128.1"/>
    </source>
</evidence>
<dbReference type="NCBIfam" id="TIGR02675">
    <property type="entry name" value="tape_meas_nterm"/>
    <property type="match status" value="1"/>
</dbReference>
<evidence type="ECO:0000259" key="3">
    <source>
        <dbReference type="Pfam" id="PF20155"/>
    </source>
</evidence>
<keyword evidence="1" id="KW-0175">Coiled coil</keyword>
<dbReference type="Proteomes" id="UP001150830">
    <property type="component" value="Unassembled WGS sequence"/>
</dbReference>
<protein>
    <submittedName>
        <fullName evidence="4">Tape measure protein</fullName>
    </submittedName>
</protein>
<feature type="domain" description="Tape measure protein N-terminal" evidence="3">
    <location>
        <begin position="416"/>
        <end position="606"/>
    </location>
</feature>
<feature type="compositionally biased region" description="Basic and acidic residues" evidence="2">
    <location>
        <begin position="1099"/>
        <end position="1129"/>
    </location>
</feature>
<feature type="compositionally biased region" description="Low complexity" evidence="2">
    <location>
        <begin position="1366"/>
        <end position="1392"/>
    </location>
</feature>